<sequence length="185" mass="20695">MDGGRDSEIAMGAYQPAHRNSGRTAARGQIHGFRSALWYEHLGIQDKTFLQPESLACIRNVKRIAETNWGLYAAEAVERDLPGHLLKYPIMVGKDANIQPLPGMEFFPDTKAPVIGTKSDYLPAILTTEVKGISLSSHKRMRALMLKGTPKMEHLLGSQERIGNHLLGRHRGKKGLFVRIREENK</sequence>
<dbReference type="GO" id="GO:0005886">
    <property type="term" value="C:plasma membrane"/>
    <property type="evidence" value="ECO:0007669"/>
    <property type="project" value="TreeGrafter"/>
</dbReference>
<dbReference type="PANTHER" id="PTHR18896">
    <property type="entry name" value="PHOSPHOLIPASE D"/>
    <property type="match status" value="1"/>
</dbReference>
<organism evidence="4 5">
    <name type="scientific">Dioscorea zingiberensis</name>
    <dbReference type="NCBI Taxonomy" id="325984"/>
    <lineage>
        <taxon>Eukaryota</taxon>
        <taxon>Viridiplantae</taxon>
        <taxon>Streptophyta</taxon>
        <taxon>Embryophyta</taxon>
        <taxon>Tracheophyta</taxon>
        <taxon>Spermatophyta</taxon>
        <taxon>Magnoliopsida</taxon>
        <taxon>Liliopsida</taxon>
        <taxon>Dioscoreales</taxon>
        <taxon>Dioscoreaceae</taxon>
        <taxon>Dioscorea</taxon>
    </lineage>
</organism>
<gene>
    <name evidence="4" type="ORF">J5N97_009281</name>
</gene>
<keyword evidence="1" id="KW-0677">Repeat</keyword>
<evidence type="ECO:0000259" key="3">
    <source>
        <dbReference type="Pfam" id="PF12357"/>
    </source>
</evidence>
<protein>
    <recommendedName>
        <fullName evidence="3">Phospholipase D C-terminal domain-containing protein</fullName>
    </recommendedName>
</protein>
<dbReference type="GO" id="GO:0004630">
    <property type="term" value="F:phospholipase D activity"/>
    <property type="evidence" value="ECO:0007669"/>
    <property type="project" value="TreeGrafter"/>
</dbReference>
<evidence type="ECO:0000313" key="4">
    <source>
        <dbReference type="EMBL" id="KAJ0981026.1"/>
    </source>
</evidence>
<keyword evidence="2" id="KW-0443">Lipid metabolism</keyword>
<dbReference type="GO" id="GO:0009395">
    <property type="term" value="P:phospholipid catabolic process"/>
    <property type="evidence" value="ECO:0007669"/>
    <property type="project" value="TreeGrafter"/>
</dbReference>
<keyword evidence="5" id="KW-1185">Reference proteome</keyword>
<reference evidence="4" key="1">
    <citation type="submission" date="2021-03" db="EMBL/GenBank/DDBJ databases">
        <authorList>
            <person name="Li Z."/>
            <person name="Yang C."/>
        </authorList>
    </citation>
    <scope>NUCLEOTIDE SEQUENCE</scope>
    <source>
        <strain evidence="4">Dzin_1.0</strain>
        <tissue evidence="4">Leaf</tissue>
    </source>
</reference>
<dbReference type="InterPro" id="IPR024632">
    <property type="entry name" value="PLipase_D_C"/>
</dbReference>
<evidence type="ECO:0000256" key="1">
    <source>
        <dbReference type="ARBA" id="ARBA00022737"/>
    </source>
</evidence>
<evidence type="ECO:0000313" key="5">
    <source>
        <dbReference type="Proteomes" id="UP001085076"/>
    </source>
</evidence>
<dbReference type="PANTHER" id="PTHR18896:SF115">
    <property type="entry name" value="PHOSPHOLIPASE D ALPHA 1"/>
    <property type="match status" value="1"/>
</dbReference>
<reference evidence="4" key="2">
    <citation type="journal article" date="2022" name="Hortic Res">
        <title>The genome of Dioscorea zingiberensis sheds light on the biosynthesis, origin and evolution of the medicinally important diosgenin saponins.</title>
        <authorList>
            <person name="Li Y."/>
            <person name="Tan C."/>
            <person name="Li Z."/>
            <person name="Guo J."/>
            <person name="Li S."/>
            <person name="Chen X."/>
            <person name="Wang C."/>
            <person name="Dai X."/>
            <person name="Yang H."/>
            <person name="Song W."/>
            <person name="Hou L."/>
            <person name="Xu J."/>
            <person name="Tong Z."/>
            <person name="Xu A."/>
            <person name="Yuan X."/>
            <person name="Wang W."/>
            <person name="Yang Q."/>
            <person name="Chen L."/>
            <person name="Sun Z."/>
            <person name="Wang K."/>
            <person name="Pan B."/>
            <person name="Chen J."/>
            <person name="Bao Y."/>
            <person name="Liu F."/>
            <person name="Qi X."/>
            <person name="Gang D.R."/>
            <person name="Wen J."/>
            <person name="Li J."/>
        </authorList>
    </citation>
    <scope>NUCLEOTIDE SEQUENCE</scope>
    <source>
        <strain evidence="4">Dzin_1.0</strain>
    </source>
</reference>
<dbReference type="Proteomes" id="UP001085076">
    <property type="component" value="Miscellaneous, Linkage group lg02"/>
</dbReference>
<dbReference type="AlphaFoldDB" id="A0A9D5CWW3"/>
<comment type="caution">
    <text evidence="4">The sequence shown here is derived from an EMBL/GenBank/DDBJ whole genome shotgun (WGS) entry which is preliminary data.</text>
</comment>
<accession>A0A9D5CWW3</accession>
<evidence type="ECO:0000256" key="2">
    <source>
        <dbReference type="ARBA" id="ARBA00023098"/>
    </source>
</evidence>
<name>A0A9D5CWW3_9LILI</name>
<dbReference type="InterPro" id="IPR015679">
    <property type="entry name" value="PLipase_D_fam"/>
</dbReference>
<proteinExistence type="predicted"/>
<dbReference type="Pfam" id="PF12357">
    <property type="entry name" value="PLD_C"/>
    <property type="match status" value="1"/>
</dbReference>
<dbReference type="OrthoDB" id="693791at2759"/>
<dbReference type="EMBL" id="JAGGNH010000002">
    <property type="protein sequence ID" value="KAJ0981026.1"/>
    <property type="molecule type" value="Genomic_DNA"/>
</dbReference>
<feature type="domain" description="Phospholipase D C-terminal" evidence="3">
    <location>
        <begin position="46"/>
        <end position="118"/>
    </location>
</feature>